<keyword evidence="7 12" id="KW-0949">S-adenosyl-L-methionine</keyword>
<evidence type="ECO:0000256" key="2">
    <source>
        <dbReference type="ARBA" id="ARBA00004123"/>
    </source>
</evidence>
<keyword evidence="9 12" id="KW-0539">Nucleus</keyword>
<dbReference type="FunFam" id="3.40.50.150:FF:000033">
    <property type="entry name" value="Histone-lysine N-methyltransferase, H3 lysine-79 specific"/>
    <property type="match status" value="1"/>
</dbReference>
<dbReference type="GO" id="GO:0006281">
    <property type="term" value="P:DNA repair"/>
    <property type="evidence" value="ECO:0007669"/>
    <property type="project" value="TreeGrafter"/>
</dbReference>
<reference evidence="15" key="1">
    <citation type="submission" date="2023-01" db="EMBL/GenBank/DDBJ databases">
        <authorList>
            <person name="Van Ghelder C."/>
            <person name="Rancurel C."/>
        </authorList>
    </citation>
    <scope>NUCLEOTIDE SEQUENCE</scope>
    <source>
        <strain evidence="15">CNCM I-4278</strain>
    </source>
</reference>
<evidence type="ECO:0000256" key="12">
    <source>
        <dbReference type="RuleBase" id="RU271113"/>
    </source>
</evidence>
<evidence type="ECO:0000256" key="3">
    <source>
        <dbReference type="ARBA" id="ARBA00012190"/>
    </source>
</evidence>
<evidence type="ECO:0000256" key="1">
    <source>
        <dbReference type="ARBA" id="ARBA00003482"/>
    </source>
</evidence>
<dbReference type="SUPFAM" id="SSF53335">
    <property type="entry name" value="S-adenosyl-L-methionine-dependent methyltransferases"/>
    <property type="match status" value="1"/>
</dbReference>
<comment type="catalytic activity">
    <reaction evidence="11 12">
        <text>L-lysyl(79)-[histone H3] + 3 S-adenosyl-L-methionine = N(6),N(6),N(6)-trimethyl-L-lysyl(79)-[histone H3] + 3 S-adenosyl-L-homocysteine + 3 H(+)</text>
        <dbReference type="Rhea" id="RHEA:60328"/>
        <dbReference type="Rhea" id="RHEA-COMP:15549"/>
        <dbReference type="Rhea" id="RHEA-COMP:15552"/>
        <dbReference type="ChEBI" id="CHEBI:15378"/>
        <dbReference type="ChEBI" id="CHEBI:29969"/>
        <dbReference type="ChEBI" id="CHEBI:57856"/>
        <dbReference type="ChEBI" id="CHEBI:59789"/>
        <dbReference type="ChEBI" id="CHEBI:61961"/>
        <dbReference type="EC" id="2.1.1.360"/>
    </reaction>
</comment>
<keyword evidence="8 12" id="KW-0156">Chromatin regulator</keyword>
<evidence type="ECO:0000256" key="8">
    <source>
        <dbReference type="ARBA" id="ARBA00022853"/>
    </source>
</evidence>
<dbReference type="AlphaFoldDB" id="A0A9W4URA0"/>
<evidence type="ECO:0000256" key="4">
    <source>
        <dbReference type="ARBA" id="ARBA00020987"/>
    </source>
</evidence>
<evidence type="ECO:0000256" key="9">
    <source>
        <dbReference type="ARBA" id="ARBA00023242"/>
    </source>
</evidence>
<keyword evidence="6 12" id="KW-0808">Transferase</keyword>
<feature type="compositionally biased region" description="Polar residues" evidence="13">
    <location>
        <begin position="144"/>
        <end position="154"/>
    </location>
</feature>
<feature type="compositionally biased region" description="Basic and acidic residues" evidence="13">
    <location>
        <begin position="99"/>
        <end position="109"/>
    </location>
</feature>
<keyword evidence="16" id="KW-1185">Reference proteome</keyword>
<evidence type="ECO:0000313" key="16">
    <source>
        <dbReference type="Proteomes" id="UP001152607"/>
    </source>
</evidence>
<evidence type="ECO:0000313" key="15">
    <source>
        <dbReference type="EMBL" id="CAI6340876.1"/>
    </source>
</evidence>
<feature type="compositionally biased region" description="Pro residues" evidence="13">
    <location>
        <begin position="15"/>
        <end position="26"/>
    </location>
</feature>
<dbReference type="EC" id="2.1.1.360" evidence="3 12"/>
<keyword evidence="5 12" id="KW-0489">Methyltransferase</keyword>
<dbReference type="OrthoDB" id="443402at2759"/>
<dbReference type="GO" id="GO:0140956">
    <property type="term" value="F:histone H3K79 trimethyltransferase activity"/>
    <property type="evidence" value="ECO:0007669"/>
    <property type="project" value="UniProtKB-EC"/>
</dbReference>
<gene>
    <name evidence="15" type="ORF">PDIGIT_LOCUS14062</name>
</gene>
<comment type="subcellular location">
    <subcellularLocation>
        <location evidence="2 12">Nucleus</location>
    </subcellularLocation>
</comment>
<evidence type="ECO:0000256" key="6">
    <source>
        <dbReference type="ARBA" id="ARBA00022679"/>
    </source>
</evidence>
<proteinExistence type="inferred from homology"/>
<evidence type="ECO:0000256" key="13">
    <source>
        <dbReference type="SAM" id="MobiDB-lite"/>
    </source>
</evidence>
<organism evidence="15 16">
    <name type="scientific">Periconia digitata</name>
    <dbReference type="NCBI Taxonomy" id="1303443"/>
    <lineage>
        <taxon>Eukaryota</taxon>
        <taxon>Fungi</taxon>
        <taxon>Dikarya</taxon>
        <taxon>Ascomycota</taxon>
        <taxon>Pezizomycotina</taxon>
        <taxon>Dothideomycetes</taxon>
        <taxon>Pleosporomycetidae</taxon>
        <taxon>Pleosporales</taxon>
        <taxon>Massarineae</taxon>
        <taxon>Periconiaceae</taxon>
        <taxon>Periconia</taxon>
    </lineage>
</organism>
<dbReference type="GO" id="GO:0005634">
    <property type="term" value="C:nucleus"/>
    <property type="evidence" value="ECO:0007669"/>
    <property type="project" value="UniProtKB-SubCell"/>
</dbReference>
<dbReference type="GO" id="GO:0000077">
    <property type="term" value="P:DNA damage checkpoint signaling"/>
    <property type="evidence" value="ECO:0007669"/>
    <property type="project" value="TreeGrafter"/>
</dbReference>
<evidence type="ECO:0000256" key="7">
    <source>
        <dbReference type="ARBA" id="ARBA00022691"/>
    </source>
</evidence>
<dbReference type="PANTHER" id="PTHR21451:SF0">
    <property type="entry name" value="HISTONE-LYSINE N-METHYLTRANSFERASE, H3 LYSINE-79 SPECIFIC"/>
    <property type="match status" value="1"/>
</dbReference>
<dbReference type="Gene3D" id="3.40.50.150">
    <property type="entry name" value="Vaccinia Virus protein VP39"/>
    <property type="match status" value="1"/>
</dbReference>
<sequence length="511" mass="57153">MIPNFKPQLIKRRSGPPPAKPAPSSKPPQNSSTRQSNTAPPSSRFKLTASNKSRTASPAARAESSRYLSPPRPRVQTKKRKVSPSAAILWGSDSDDESDGSHDDSASDRKRQKTSSSVEPAFHHIWSLKPDHQRRIRVHPKPSEQPTSNSSSTDGPILPARLIDSIKLTRGAWAKHYKSPFPDLDRNLIVSLQYPSPGRREEFEIICPPPTSDDVNPLDDIFYTINEIIQHYLPAQLDKDLKLSDDADGIVRRLKRAVTKNQPDEFRDALEKFNTIIKDNLESISDQIDSMHSLPLDLVNRITIQTYQRTVSHRAHLLRRVKDKEFTYGELKYKLAHKIFEQTGLNSKSVFVDLGSGVGNVVLQAALQTGAESYGIEVLETPADFALDQASELRARAKLWNISLGLIQLWHGDFLASPEIDAVLHRADVVLVNNKVFPQDTNFELLNKFLDLKAGAKIVSLESFGAGAGKQGSRNENNIFNIFDEELFESGTNMVSWTDAAVEYYIATKRC</sequence>
<evidence type="ECO:0000259" key="14">
    <source>
        <dbReference type="PROSITE" id="PS51569"/>
    </source>
</evidence>
<dbReference type="InterPro" id="IPR029063">
    <property type="entry name" value="SAM-dependent_MTases_sf"/>
</dbReference>
<dbReference type="PROSITE" id="PS51569">
    <property type="entry name" value="DOT1"/>
    <property type="match status" value="1"/>
</dbReference>
<evidence type="ECO:0000256" key="5">
    <source>
        <dbReference type="ARBA" id="ARBA00022603"/>
    </source>
</evidence>
<dbReference type="GO" id="GO:0032259">
    <property type="term" value="P:methylation"/>
    <property type="evidence" value="ECO:0007669"/>
    <property type="project" value="UniProtKB-KW"/>
</dbReference>
<comment type="similarity">
    <text evidence="12">Belongs to the class I-like SAM-binding methyltransferase superfamily. DOT1 family.</text>
</comment>
<comment type="activity regulation">
    <text evidence="12">Ubiquitination of histone H2B to form H2BK123ub1 is required for efficient DOT1 methyltransferase activity on histone H3.</text>
</comment>
<dbReference type="Pfam" id="PF08123">
    <property type="entry name" value="DOT1"/>
    <property type="match status" value="1"/>
</dbReference>
<comment type="function">
    <text evidence="1 12">Histone methyltransferase that specifically trimethylates histone H3 to form H3K79me3. This methylation is required for telomere silencing and for the pachytene checkpoint during the meiotic cell cycle by allowing the recruitment of RAD9 to double strand breaks. Nucleosomes are preferred as substrate compared to free histone.</text>
</comment>
<dbReference type="InterPro" id="IPR025789">
    <property type="entry name" value="DOT1_dom"/>
</dbReference>
<feature type="region of interest" description="Disordered" evidence="13">
    <location>
        <begin position="139"/>
        <end position="158"/>
    </location>
</feature>
<evidence type="ECO:0000256" key="10">
    <source>
        <dbReference type="ARBA" id="ARBA00029821"/>
    </source>
</evidence>
<comment type="caution">
    <text evidence="15">The sequence shown here is derived from an EMBL/GenBank/DDBJ whole genome shotgun (WGS) entry which is preliminary data.</text>
</comment>
<feature type="region of interest" description="Disordered" evidence="13">
    <location>
        <begin position="1"/>
        <end position="133"/>
    </location>
</feature>
<protein>
    <recommendedName>
        <fullName evidence="4 12">Histone-lysine N-methyltransferase, H3 lysine-79 specific</fullName>
        <ecNumber evidence="3 12">2.1.1.360</ecNumber>
    </recommendedName>
    <alternativeName>
        <fullName evidence="10 12">Histone H3-K79 methyltransferase</fullName>
    </alternativeName>
</protein>
<feature type="domain" description="DOT1" evidence="14">
    <location>
        <begin position="203"/>
        <end position="511"/>
    </location>
</feature>
<dbReference type="Proteomes" id="UP001152607">
    <property type="component" value="Unassembled WGS sequence"/>
</dbReference>
<comment type="miscellaneous">
    <text evidence="12">In contrast to other lysine histone methyltransferases, it does not contain a SET domain, suggesting the existence of another mechanism for methylation of lysine residues of histones.</text>
</comment>
<name>A0A9W4URA0_9PLEO</name>
<dbReference type="InterPro" id="IPR030445">
    <property type="entry name" value="H3-K79_meTrfase"/>
</dbReference>
<accession>A0A9W4URA0</accession>
<dbReference type="PANTHER" id="PTHR21451">
    <property type="entry name" value="HISTONE H3 METHYLTRANSFERASE"/>
    <property type="match status" value="1"/>
</dbReference>
<evidence type="ECO:0000256" key="11">
    <source>
        <dbReference type="ARBA" id="ARBA00047770"/>
    </source>
</evidence>
<dbReference type="Gene3D" id="1.10.260.170">
    <property type="match status" value="1"/>
</dbReference>
<dbReference type="EMBL" id="CAOQHR010000011">
    <property type="protein sequence ID" value="CAI6340876.1"/>
    <property type="molecule type" value="Genomic_DNA"/>
</dbReference>
<dbReference type="CDD" id="cd02440">
    <property type="entry name" value="AdoMet_MTases"/>
    <property type="match status" value="1"/>
</dbReference>
<feature type="compositionally biased region" description="Polar residues" evidence="13">
    <location>
        <begin position="29"/>
        <end position="41"/>
    </location>
</feature>